<proteinExistence type="predicted"/>
<gene>
    <name evidence="1" type="ORF">CYBJADRAFT_48052</name>
</gene>
<sequence>MFRRQATLQIGSFRAVCKQRVSSLSSTVFVSKRCYASENHNMNPKVVDLIYKMQTTPSVMDALRHFEELVDKKGLKEQAGFGRFISMMKDKEVEEALRNVMIEMEKAGITISQDIVEPILKSMTPGKK</sequence>
<accession>A0A1E4S7L0</accession>
<dbReference type="RefSeq" id="XP_020072509.1">
    <property type="nucleotide sequence ID" value="XM_020217727.1"/>
</dbReference>
<dbReference type="GeneID" id="30992123"/>
<dbReference type="Proteomes" id="UP000094389">
    <property type="component" value="Unassembled WGS sequence"/>
</dbReference>
<protein>
    <submittedName>
        <fullName evidence="1">Uncharacterized protein</fullName>
    </submittedName>
</protein>
<name>A0A1E4S7L0_CYBJN</name>
<dbReference type="AlphaFoldDB" id="A0A1E4S7L0"/>
<evidence type="ECO:0000313" key="2">
    <source>
        <dbReference type="Proteomes" id="UP000094389"/>
    </source>
</evidence>
<reference evidence="1 2" key="1">
    <citation type="journal article" date="2016" name="Proc. Natl. Acad. Sci. U.S.A.">
        <title>Comparative genomics of biotechnologically important yeasts.</title>
        <authorList>
            <person name="Riley R."/>
            <person name="Haridas S."/>
            <person name="Wolfe K.H."/>
            <person name="Lopes M.R."/>
            <person name="Hittinger C.T."/>
            <person name="Goeker M."/>
            <person name="Salamov A.A."/>
            <person name="Wisecaver J.H."/>
            <person name="Long T.M."/>
            <person name="Calvey C.H."/>
            <person name="Aerts A.L."/>
            <person name="Barry K.W."/>
            <person name="Choi C."/>
            <person name="Clum A."/>
            <person name="Coughlan A.Y."/>
            <person name="Deshpande S."/>
            <person name="Douglass A.P."/>
            <person name="Hanson S.J."/>
            <person name="Klenk H.-P."/>
            <person name="LaButti K.M."/>
            <person name="Lapidus A."/>
            <person name="Lindquist E.A."/>
            <person name="Lipzen A.M."/>
            <person name="Meier-Kolthoff J.P."/>
            <person name="Ohm R.A."/>
            <person name="Otillar R.P."/>
            <person name="Pangilinan J.L."/>
            <person name="Peng Y."/>
            <person name="Rokas A."/>
            <person name="Rosa C.A."/>
            <person name="Scheuner C."/>
            <person name="Sibirny A.A."/>
            <person name="Slot J.C."/>
            <person name="Stielow J.B."/>
            <person name="Sun H."/>
            <person name="Kurtzman C.P."/>
            <person name="Blackwell M."/>
            <person name="Grigoriev I.V."/>
            <person name="Jeffries T.W."/>
        </authorList>
    </citation>
    <scope>NUCLEOTIDE SEQUENCE [LARGE SCALE GENOMIC DNA]</scope>
    <source>
        <strain evidence="2">ATCC 18201 / CBS 1600 / BCRC 20928 / JCM 3617 / NBRC 0987 / NRRL Y-1542</strain>
    </source>
</reference>
<organism evidence="1 2">
    <name type="scientific">Cyberlindnera jadinii (strain ATCC 18201 / CBS 1600 / BCRC 20928 / JCM 3617 / NBRC 0987 / NRRL Y-1542)</name>
    <name type="common">Torula yeast</name>
    <name type="synonym">Candida utilis</name>
    <dbReference type="NCBI Taxonomy" id="983966"/>
    <lineage>
        <taxon>Eukaryota</taxon>
        <taxon>Fungi</taxon>
        <taxon>Dikarya</taxon>
        <taxon>Ascomycota</taxon>
        <taxon>Saccharomycotina</taxon>
        <taxon>Saccharomycetes</taxon>
        <taxon>Phaffomycetales</taxon>
        <taxon>Phaffomycetaceae</taxon>
        <taxon>Cyberlindnera</taxon>
    </lineage>
</organism>
<keyword evidence="2" id="KW-1185">Reference proteome</keyword>
<dbReference type="EMBL" id="KV453926">
    <property type="protein sequence ID" value="ODV75470.1"/>
    <property type="molecule type" value="Genomic_DNA"/>
</dbReference>
<evidence type="ECO:0000313" key="1">
    <source>
        <dbReference type="EMBL" id="ODV75470.1"/>
    </source>
</evidence>
<dbReference type="OrthoDB" id="10008801at2759"/>